<evidence type="ECO:0000313" key="3">
    <source>
        <dbReference type="Proteomes" id="UP000288805"/>
    </source>
</evidence>
<feature type="region of interest" description="Disordered" evidence="1">
    <location>
        <begin position="473"/>
        <end position="557"/>
    </location>
</feature>
<protein>
    <submittedName>
        <fullName evidence="2">Uncharacterized protein</fullName>
    </submittedName>
</protein>
<evidence type="ECO:0000256" key="1">
    <source>
        <dbReference type="SAM" id="MobiDB-lite"/>
    </source>
</evidence>
<feature type="compositionally biased region" description="Basic and acidic residues" evidence="1">
    <location>
        <begin position="521"/>
        <end position="553"/>
    </location>
</feature>
<feature type="region of interest" description="Disordered" evidence="1">
    <location>
        <begin position="750"/>
        <end position="777"/>
    </location>
</feature>
<feature type="compositionally biased region" description="Basic and acidic residues" evidence="1">
    <location>
        <begin position="612"/>
        <end position="624"/>
    </location>
</feature>
<comment type="caution">
    <text evidence="2">The sequence shown here is derived from an EMBL/GenBank/DDBJ whole genome shotgun (WGS) entry which is preliminary data.</text>
</comment>
<evidence type="ECO:0000313" key="2">
    <source>
        <dbReference type="EMBL" id="RVW27596.1"/>
    </source>
</evidence>
<name>A0A438CWL7_VITVI</name>
<feature type="compositionally biased region" description="Polar residues" evidence="1">
    <location>
        <begin position="750"/>
        <end position="763"/>
    </location>
</feature>
<organism evidence="2 3">
    <name type="scientific">Vitis vinifera</name>
    <name type="common">Grape</name>
    <dbReference type="NCBI Taxonomy" id="29760"/>
    <lineage>
        <taxon>Eukaryota</taxon>
        <taxon>Viridiplantae</taxon>
        <taxon>Streptophyta</taxon>
        <taxon>Embryophyta</taxon>
        <taxon>Tracheophyta</taxon>
        <taxon>Spermatophyta</taxon>
        <taxon>Magnoliopsida</taxon>
        <taxon>eudicotyledons</taxon>
        <taxon>Gunneridae</taxon>
        <taxon>Pentapetalae</taxon>
        <taxon>rosids</taxon>
        <taxon>Vitales</taxon>
        <taxon>Vitaceae</taxon>
        <taxon>Viteae</taxon>
        <taxon>Vitis</taxon>
    </lineage>
</organism>
<proteinExistence type="predicted"/>
<feature type="region of interest" description="Disordered" evidence="1">
    <location>
        <begin position="424"/>
        <end position="456"/>
    </location>
</feature>
<dbReference type="EMBL" id="QGNW01001947">
    <property type="protein sequence ID" value="RVW27596.1"/>
    <property type="molecule type" value="Genomic_DNA"/>
</dbReference>
<feature type="compositionally biased region" description="Polar residues" evidence="1">
    <location>
        <begin position="635"/>
        <end position="645"/>
    </location>
</feature>
<reference evidence="2 3" key="1">
    <citation type="journal article" date="2018" name="PLoS Genet.">
        <title>Population sequencing reveals clonal diversity and ancestral inbreeding in the grapevine cultivar Chardonnay.</title>
        <authorList>
            <person name="Roach M.J."/>
            <person name="Johnson D.L."/>
            <person name="Bohlmann J."/>
            <person name="van Vuuren H.J."/>
            <person name="Jones S.J."/>
            <person name="Pretorius I.S."/>
            <person name="Schmidt S.A."/>
            <person name="Borneman A.R."/>
        </authorList>
    </citation>
    <scope>NUCLEOTIDE SEQUENCE [LARGE SCALE GENOMIC DNA]</scope>
    <source>
        <strain evidence="3">cv. Chardonnay</strain>
        <tissue evidence="2">Leaf</tissue>
    </source>
</reference>
<dbReference type="AlphaFoldDB" id="A0A438CWL7"/>
<sequence>MKCKVEKFDVEKKAFQVKFEGSNGGTWVSVTERSRGFVVSLGFGREEVVWLTEHLKKAVELENTRGFTRKFRGENKIHLMEICFNNRGRFMKITEIATRRNPLLLVIPEGDKGSGWEVLRRAIISVQDYSDQVGEERKKMFGNNQLSKSRYRGGRSYAEVVAEDGIRSVVPLAAGKWARAVICECKEKVQDWNDEGKAIARLLGVKGMVSINPISAFKGCFFVSTAGRAKWLQEQERLLVKGRIVLLRRWSPRENMFMPGKFRRGWLVLKGLPFHLWEVDQLKFILKKWGRVTEVARETVKLLDLTKVKLWVEMHPRVVLPALLEVEDGAWKHTVAVSVIGEEGEDGNVTSETSHCRYEWLKEGGCVSQTPKFAEGLRGSIRGNECYRRELHPRARYRRSSTSMAAKREKVWEGSRLGFEEEVILGPTGPESSTKAHPREGSSAKATSQPRSGDERVDVEANLGEDGRADEFQALISSNPSPPSEIEEESYGRRTVGCKSSGPSGLGQVQEGSMSSGLRYGSRERESVARKGKASMDQKEDFEQGEKTMDSRRCGPNSSFQERIAVMDNGVAARIFPYGAQRHLAKAPIWKWMAGRDLIRLEEETSTSRGVMESRKSQLKEDKGGFTGRVGYDPGSSSVTVSPSIPRTRGKDIILGGNCEVPGVESLEVSQPFSSLPPEPYPSPSCNMVMNLPCPSGPHLPYSEILSQSPSVNQGKIKIFPKIGDVGPLNFVGIPVHVEEENQRAVFNQMSESSTPGKSSNLMPGSPGVIEASPPEDFLIDGLSPRKMAKVREVLSSLDIKVYSRRKNRGP</sequence>
<dbReference type="Proteomes" id="UP000288805">
    <property type="component" value="Unassembled WGS sequence"/>
</dbReference>
<dbReference type="Gene3D" id="3.30.2450.30">
    <property type="match status" value="1"/>
</dbReference>
<feature type="region of interest" description="Disordered" evidence="1">
    <location>
        <begin position="609"/>
        <end position="645"/>
    </location>
</feature>
<gene>
    <name evidence="2" type="ORF">CK203_103605</name>
</gene>
<accession>A0A438CWL7</accession>